<keyword evidence="2" id="KW-1185">Reference proteome</keyword>
<dbReference type="AlphaFoldDB" id="A0A2X0MCV4"/>
<reference evidence="2" key="1">
    <citation type="submission" date="2016-10" db="EMBL/GenBank/DDBJ databases">
        <authorList>
            <person name="Jeantristanb JTB J.-T."/>
            <person name="Ricardo R."/>
        </authorList>
    </citation>
    <scope>NUCLEOTIDE SEQUENCE [LARGE SCALE GENOMIC DNA]</scope>
</reference>
<dbReference type="Proteomes" id="UP000249723">
    <property type="component" value="Unassembled WGS sequence"/>
</dbReference>
<evidence type="ECO:0000313" key="1">
    <source>
        <dbReference type="EMBL" id="SCZ92000.1"/>
    </source>
</evidence>
<dbReference type="OrthoDB" id="10289637at2759"/>
<organism evidence="1 2">
    <name type="scientific">Microbotryum saponariae</name>
    <dbReference type="NCBI Taxonomy" id="289078"/>
    <lineage>
        <taxon>Eukaryota</taxon>
        <taxon>Fungi</taxon>
        <taxon>Dikarya</taxon>
        <taxon>Basidiomycota</taxon>
        <taxon>Pucciniomycotina</taxon>
        <taxon>Microbotryomycetes</taxon>
        <taxon>Microbotryales</taxon>
        <taxon>Microbotryaceae</taxon>
        <taxon>Microbotryum</taxon>
    </lineage>
</organism>
<sequence>MTTRGGYIPLQISDSDVPTRPQGASRPYVKPVIVATATALALLVLFGVSRSFSSSGGSLQPPPNINQTDYNTTTNDIAFVQSGHMLNWQAIALLYTRYSHPDATIHLLRNPLDDKVVDDVKVDWPSLFRAAAVKVVWVEENTDSHRQLARTYKHSSLNPVAYELFCFQRWATLHQYLITQKIDSVLVLDADLFPMSNILTRFPYKDWLPEERGVYMSLWSRARMGAFVYYINSFYDRPARSVCADIDAIGGIYDVPMWEDQWVKKQLVDCGEQKPKQISDMFLFVEFQRVYSSTPVIKYEPVNPKLLATVVQPRVMGDDACLSPEKFLAHAKWMTDETQDRRLRIEATEEVLWAVHMQGDCKKLTCGVFCPKLEPAHRELVDCCRSLA</sequence>
<dbReference type="EMBL" id="FMWP01000017">
    <property type="protein sequence ID" value="SCZ92000.1"/>
    <property type="molecule type" value="Genomic_DNA"/>
</dbReference>
<evidence type="ECO:0000313" key="2">
    <source>
        <dbReference type="Proteomes" id="UP000249723"/>
    </source>
</evidence>
<gene>
    <name evidence="1" type="ORF">BZ3500_MVSOF-1268-A1-R1_CHR5-3G08274</name>
</gene>
<proteinExistence type="predicted"/>
<accession>A0A2X0MCV4</accession>
<protein>
    <submittedName>
        <fullName evidence="1">BZ3500_MvSof-1268-A1-R1_Chr5-3g08274 protein</fullName>
    </submittedName>
</protein>
<name>A0A2X0MCV4_9BASI</name>